<name>A0A328C6I5_9DELT</name>
<dbReference type="SUPFAM" id="SSF53218">
    <property type="entry name" value="Molybdenum cofactor biosynthesis proteins"/>
    <property type="match status" value="1"/>
</dbReference>
<dbReference type="EC" id="2.7.7.75" evidence="2"/>
<comment type="caution">
    <text evidence="11">The sequence shown here is derived from an EMBL/GenBank/DDBJ whole genome shotgun (WGS) entry which is preliminary data.</text>
</comment>
<dbReference type="RefSeq" id="WP_111730967.1">
    <property type="nucleotide sequence ID" value="NZ_QHKO01000009.1"/>
</dbReference>
<evidence type="ECO:0000259" key="10">
    <source>
        <dbReference type="SMART" id="SM00852"/>
    </source>
</evidence>
<dbReference type="EMBL" id="QHKO01000009">
    <property type="protein sequence ID" value="RAL20601.1"/>
    <property type="molecule type" value="Genomic_DNA"/>
</dbReference>
<evidence type="ECO:0000256" key="7">
    <source>
        <dbReference type="ARBA" id="ARBA00023150"/>
    </source>
</evidence>
<accession>A0A328C6I5</accession>
<reference evidence="11 12" key="1">
    <citation type="submission" date="2018-05" db="EMBL/GenBank/DDBJ databases">
        <title>Lujinxingia marina gen. nov. sp. nov., a new facultative anaerobic member of the class Deltaproteobacteria, and proposal of Lujinxingaceae fam. nov.</title>
        <authorList>
            <person name="Li C.-M."/>
        </authorList>
    </citation>
    <scope>NUCLEOTIDE SEQUENCE [LARGE SCALE GENOMIC DNA]</scope>
    <source>
        <strain evidence="11 12">B210</strain>
    </source>
</reference>
<keyword evidence="6" id="KW-0067">ATP-binding</keyword>
<dbReference type="InterPro" id="IPR051920">
    <property type="entry name" value="MPT_Adenylyltrnsfr/MoaC-Rel"/>
</dbReference>
<dbReference type="InterPro" id="IPR036425">
    <property type="entry name" value="MoaB/Mog-like_dom_sf"/>
</dbReference>
<keyword evidence="7" id="KW-0501">Molybdenum cofactor biosynthesis</keyword>
<gene>
    <name evidence="11" type="ORF">DL240_16350</name>
</gene>
<keyword evidence="5" id="KW-0547">Nucleotide-binding</keyword>
<dbReference type="Proteomes" id="UP000249169">
    <property type="component" value="Unassembled WGS sequence"/>
</dbReference>
<dbReference type="PANTHER" id="PTHR43764">
    <property type="entry name" value="MOLYBDENUM COFACTOR BIOSYNTHESIS"/>
    <property type="match status" value="1"/>
</dbReference>
<evidence type="ECO:0000256" key="6">
    <source>
        <dbReference type="ARBA" id="ARBA00022840"/>
    </source>
</evidence>
<dbReference type="Pfam" id="PF00994">
    <property type="entry name" value="MoCF_biosynth"/>
    <property type="match status" value="1"/>
</dbReference>
<evidence type="ECO:0000256" key="1">
    <source>
        <dbReference type="ARBA" id="ARBA00005046"/>
    </source>
</evidence>
<evidence type="ECO:0000256" key="3">
    <source>
        <dbReference type="ARBA" id="ARBA00013491"/>
    </source>
</evidence>
<dbReference type="GO" id="GO:0061598">
    <property type="term" value="F:molybdopterin adenylyltransferase activity"/>
    <property type="evidence" value="ECO:0007669"/>
    <property type="project" value="UniProtKB-EC"/>
</dbReference>
<dbReference type="FunFam" id="3.40.980.10:FF:000005">
    <property type="entry name" value="Molybdopterin biosynthesis mog protein"/>
    <property type="match status" value="1"/>
</dbReference>
<evidence type="ECO:0000313" key="11">
    <source>
        <dbReference type="EMBL" id="RAL20601.1"/>
    </source>
</evidence>
<comment type="pathway">
    <text evidence="1">Cofactor biosynthesis; molybdopterin biosynthesis.</text>
</comment>
<keyword evidence="12" id="KW-1185">Reference proteome</keyword>
<dbReference type="AlphaFoldDB" id="A0A328C6I5"/>
<proteinExistence type="predicted"/>
<sequence>MEAILRVGVVTVSDRASRGDYDDISGPAIEAWLTRALTSPFEVATRLVPDEFERIGEAIVELCDERGCQLVLTTGGTGPAVRDVTPEATLAVADREMPGFGERMRQISLKYVPTAILSRQVGALRGRSLIVNLPGSPRSIAEILDELFEAIPYCIELMDGPIVETDPEVVVAFRPKKKKG</sequence>
<keyword evidence="11" id="KW-0548">Nucleotidyltransferase</keyword>
<comment type="catalytic activity">
    <reaction evidence="8">
        <text>molybdopterin + ATP + H(+) = adenylyl-molybdopterin + diphosphate</text>
        <dbReference type="Rhea" id="RHEA:31331"/>
        <dbReference type="ChEBI" id="CHEBI:15378"/>
        <dbReference type="ChEBI" id="CHEBI:30616"/>
        <dbReference type="ChEBI" id="CHEBI:33019"/>
        <dbReference type="ChEBI" id="CHEBI:58698"/>
        <dbReference type="ChEBI" id="CHEBI:62727"/>
        <dbReference type="EC" id="2.7.7.75"/>
    </reaction>
</comment>
<evidence type="ECO:0000256" key="2">
    <source>
        <dbReference type="ARBA" id="ARBA00012509"/>
    </source>
</evidence>
<feature type="domain" description="MoaB/Mog" evidence="10">
    <location>
        <begin position="8"/>
        <end position="154"/>
    </location>
</feature>
<dbReference type="UniPathway" id="UPA00344"/>
<protein>
    <recommendedName>
        <fullName evidence="3">Molybdopterin adenylyltransferase</fullName>
        <ecNumber evidence="2">2.7.7.75</ecNumber>
    </recommendedName>
</protein>
<dbReference type="OrthoDB" id="9784492at2"/>
<dbReference type="PROSITE" id="PS01078">
    <property type="entry name" value="MOCF_BIOSYNTHESIS_1"/>
    <property type="match status" value="1"/>
</dbReference>
<comment type="function">
    <text evidence="9">Catalyzes the adenylation of molybdopterin as part of the biosynthesis of the molybdenum-cofactor.</text>
</comment>
<dbReference type="GO" id="GO:0006777">
    <property type="term" value="P:Mo-molybdopterin cofactor biosynthetic process"/>
    <property type="evidence" value="ECO:0007669"/>
    <property type="project" value="UniProtKB-KW"/>
</dbReference>
<evidence type="ECO:0000256" key="9">
    <source>
        <dbReference type="ARBA" id="ARBA00058212"/>
    </source>
</evidence>
<dbReference type="CDD" id="cd00886">
    <property type="entry name" value="MogA_MoaB"/>
    <property type="match status" value="1"/>
</dbReference>
<dbReference type="PANTHER" id="PTHR43764:SF1">
    <property type="entry name" value="MOLYBDOPTERIN MOLYBDOTRANSFERASE"/>
    <property type="match status" value="1"/>
</dbReference>
<evidence type="ECO:0000256" key="8">
    <source>
        <dbReference type="ARBA" id="ARBA00051131"/>
    </source>
</evidence>
<dbReference type="NCBIfam" id="TIGR00177">
    <property type="entry name" value="molyb_syn"/>
    <property type="match status" value="1"/>
</dbReference>
<evidence type="ECO:0000256" key="4">
    <source>
        <dbReference type="ARBA" id="ARBA00022679"/>
    </source>
</evidence>
<evidence type="ECO:0000313" key="12">
    <source>
        <dbReference type="Proteomes" id="UP000249169"/>
    </source>
</evidence>
<dbReference type="GO" id="GO:0005524">
    <property type="term" value="F:ATP binding"/>
    <property type="evidence" value="ECO:0007669"/>
    <property type="project" value="UniProtKB-KW"/>
</dbReference>
<organism evidence="11 12">
    <name type="scientific">Lujinxingia litoralis</name>
    <dbReference type="NCBI Taxonomy" id="2211119"/>
    <lineage>
        <taxon>Bacteria</taxon>
        <taxon>Deltaproteobacteria</taxon>
        <taxon>Bradymonadales</taxon>
        <taxon>Lujinxingiaceae</taxon>
        <taxon>Lujinxingia</taxon>
    </lineage>
</organism>
<dbReference type="Gene3D" id="3.40.980.10">
    <property type="entry name" value="MoaB/Mog-like domain"/>
    <property type="match status" value="1"/>
</dbReference>
<dbReference type="InterPro" id="IPR008284">
    <property type="entry name" value="MoCF_biosynth_CS"/>
</dbReference>
<dbReference type="InterPro" id="IPR001453">
    <property type="entry name" value="MoaB/Mog_dom"/>
</dbReference>
<keyword evidence="4 11" id="KW-0808">Transferase</keyword>
<dbReference type="SMART" id="SM00852">
    <property type="entry name" value="MoCF_biosynth"/>
    <property type="match status" value="1"/>
</dbReference>
<evidence type="ECO:0000256" key="5">
    <source>
        <dbReference type="ARBA" id="ARBA00022741"/>
    </source>
</evidence>
<dbReference type="NCBIfam" id="NF006932">
    <property type="entry name" value="PRK09417.1"/>
    <property type="match status" value="1"/>
</dbReference>